<comment type="cofactor">
    <cofactor evidence="1">
        <name>pyridoxal 5'-phosphate</name>
        <dbReference type="ChEBI" id="CHEBI:597326"/>
    </cofactor>
</comment>
<feature type="domain" description="Aminotransferase class I/classII large" evidence="5">
    <location>
        <begin position="54"/>
        <end position="396"/>
    </location>
</feature>
<dbReference type="InterPro" id="IPR015422">
    <property type="entry name" value="PyrdxlP-dep_Trfase_small"/>
</dbReference>
<evidence type="ECO:0000259" key="5">
    <source>
        <dbReference type="Pfam" id="PF00155"/>
    </source>
</evidence>
<dbReference type="Proteomes" id="UP000282312">
    <property type="component" value="Unassembled WGS sequence"/>
</dbReference>
<evidence type="ECO:0000256" key="3">
    <source>
        <dbReference type="ARBA" id="ARBA00022679"/>
    </source>
</evidence>
<sequence length="408" mass="43542">MTFLNEIVAEFPDAISFAPGAPYEPFFADVAVGPLLDTFVEARRAAGFSEEAVRRHLFQYGPSKGIINDLVAAALRADEGIDVSPEAIVMTVGCQEALFLTLRVLHPPGASLAVTDPSYVGVVAAAGSLDIAVHPVPDDGTGPDLAALRTVSERERAAGRRLRALYVSPDFANPSGNRLSLAARHRLLAEASALDLILIEDNPYAFTAASDDRLPSLKALDRDGRVVHTGTFAKVAVPGARVGYVVADQWVESRSGPPVRLAAMIAAAKNAVTLNTSPLAQALIGGLLIQHGGSIAALGQRKAAHLRDNRAVLLDRLVHHFGEPGQPSTRVRWWAPEGGYFVQVELPVEADDALLRHSAETYGVLWTPMRGFHLGGGGERRIRLSCSSLEHQEIVEGTGRLADFVNAL</sequence>
<keyword evidence="2" id="KW-0032">Aminotransferase</keyword>
<gene>
    <name evidence="6" type="ORF">DLJ59_18460</name>
</gene>
<proteinExistence type="predicted"/>
<dbReference type="Gene3D" id="3.40.640.10">
    <property type="entry name" value="Type I PLP-dependent aspartate aminotransferase-like (Major domain)"/>
    <property type="match status" value="1"/>
</dbReference>
<evidence type="ECO:0000256" key="2">
    <source>
        <dbReference type="ARBA" id="ARBA00022576"/>
    </source>
</evidence>
<keyword evidence="3" id="KW-0808">Transferase</keyword>
<keyword evidence="7" id="KW-1185">Reference proteome</keyword>
<evidence type="ECO:0000313" key="7">
    <source>
        <dbReference type="Proteomes" id="UP000282312"/>
    </source>
</evidence>
<evidence type="ECO:0000256" key="4">
    <source>
        <dbReference type="ARBA" id="ARBA00022898"/>
    </source>
</evidence>
<dbReference type="GO" id="GO:1901605">
    <property type="term" value="P:alpha-amino acid metabolic process"/>
    <property type="evidence" value="ECO:0007669"/>
    <property type="project" value="TreeGrafter"/>
</dbReference>
<name>A0A3N9WL25_9ACTN</name>
<dbReference type="PANTHER" id="PTHR42790:SF19">
    <property type="entry name" value="KYNURENINE_ALPHA-AMINOADIPATE AMINOTRANSFERASE, MITOCHONDRIAL"/>
    <property type="match status" value="1"/>
</dbReference>
<dbReference type="GO" id="GO:0030170">
    <property type="term" value="F:pyridoxal phosphate binding"/>
    <property type="evidence" value="ECO:0007669"/>
    <property type="project" value="InterPro"/>
</dbReference>
<organism evidence="6 7">
    <name type="scientific">Micromonospora inaquosa</name>
    <dbReference type="NCBI Taxonomy" id="2203716"/>
    <lineage>
        <taxon>Bacteria</taxon>
        <taxon>Bacillati</taxon>
        <taxon>Actinomycetota</taxon>
        <taxon>Actinomycetes</taxon>
        <taxon>Micromonosporales</taxon>
        <taxon>Micromonosporaceae</taxon>
        <taxon>Micromonospora</taxon>
    </lineage>
</organism>
<dbReference type="OrthoDB" id="199743at2"/>
<dbReference type="GO" id="GO:0008483">
    <property type="term" value="F:transaminase activity"/>
    <property type="evidence" value="ECO:0007669"/>
    <property type="project" value="UniProtKB-KW"/>
</dbReference>
<dbReference type="EMBL" id="QGSZ01000224">
    <property type="protein sequence ID" value="RQX01440.1"/>
    <property type="molecule type" value="Genomic_DNA"/>
</dbReference>
<dbReference type="InterPro" id="IPR004839">
    <property type="entry name" value="Aminotransferase_I/II_large"/>
</dbReference>
<dbReference type="CDD" id="cd00609">
    <property type="entry name" value="AAT_like"/>
    <property type="match status" value="1"/>
</dbReference>
<dbReference type="SUPFAM" id="SSF53383">
    <property type="entry name" value="PLP-dependent transferases"/>
    <property type="match status" value="1"/>
</dbReference>
<reference evidence="6 7" key="1">
    <citation type="submission" date="2018-05" db="EMBL/GenBank/DDBJ databases">
        <title>Micromonospora from Atacama Desert.</title>
        <authorList>
            <person name="Carro L."/>
            <person name="Goodfellow M."/>
            <person name="Klenk H.-P."/>
        </authorList>
    </citation>
    <scope>NUCLEOTIDE SEQUENCE [LARGE SCALE GENOMIC DNA]</scope>
    <source>
        <strain evidence="6 7">LB39</strain>
    </source>
</reference>
<keyword evidence="4" id="KW-0663">Pyridoxal phosphate</keyword>
<evidence type="ECO:0000313" key="6">
    <source>
        <dbReference type="EMBL" id="RQX01440.1"/>
    </source>
</evidence>
<dbReference type="InterPro" id="IPR015424">
    <property type="entry name" value="PyrdxlP-dep_Trfase"/>
</dbReference>
<evidence type="ECO:0000256" key="1">
    <source>
        <dbReference type="ARBA" id="ARBA00001933"/>
    </source>
</evidence>
<dbReference type="InterPro" id="IPR015421">
    <property type="entry name" value="PyrdxlP-dep_Trfase_major"/>
</dbReference>
<dbReference type="Gene3D" id="3.90.1150.10">
    <property type="entry name" value="Aspartate Aminotransferase, domain 1"/>
    <property type="match status" value="1"/>
</dbReference>
<dbReference type="AlphaFoldDB" id="A0A3N9WL25"/>
<protein>
    <submittedName>
        <fullName evidence="6">GntR family transcriptional regulator</fullName>
    </submittedName>
</protein>
<comment type="caution">
    <text evidence="6">The sequence shown here is derived from an EMBL/GenBank/DDBJ whole genome shotgun (WGS) entry which is preliminary data.</text>
</comment>
<dbReference type="PANTHER" id="PTHR42790">
    <property type="entry name" value="AMINOTRANSFERASE"/>
    <property type="match status" value="1"/>
</dbReference>
<dbReference type="Pfam" id="PF00155">
    <property type="entry name" value="Aminotran_1_2"/>
    <property type="match status" value="1"/>
</dbReference>
<dbReference type="InterPro" id="IPR050859">
    <property type="entry name" value="Class-I_PLP-dep_aminotransf"/>
</dbReference>
<accession>A0A3N9WL25</accession>